<feature type="transmembrane region" description="Helical" evidence="7">
    <location>
        <begin position="44"/>
        <end position="64"/>
    </location>
</feature>
<feature type="transmembrane region" description="Helical" evidence="7">
    <location>
        <begin position="240"/>
        <end position="263"/>
    </location>
</feature>
<gene>
    <name evidence="9" type="ORF">PAT3040_00374</name>
</gene>
<feature type="transmembrane region" description="Helical" evidence="7">
    <location>
        <begin position="108"/>
        <end position="130"/>
    </location>
</feature>
<name>A0A2R5EJT6_9BACL</name>
<feature type="transmembrane region" description="Helical" evidence="7">
    <location>
        <begin position="299"/>
        <end position="321"/>
    </location>
</feature>
<sequence>MRASQGLGPHPTLERKGKDILTEMLIKERRLGNGWRKKEKVQKLVFILIGLIPAFGGYVLFTLYPNLLSVYYSLLDWNGINAKRFVGLQNFIYMFQDTYVWRALWHNLIYMITIPPLVILISLLLAYLLTSKNYKGNSIFKVIFFFPNVLSTVAISLLWAFIYDGTFGLLNAGLKIIGVDIGNFYWLGEKSTAIWATIPPSVWGMVGFYFVIFMNAMTTIPKSLYEAATLEGANHMNKLFQITIPLIMPIIRVAALFLMLGVFKGFENIMILTNGGPSGSTDVIGLYMFNIAFGGGSQSYGYASAIGMLLFVVMVGAKLIIDKFTANRSAEF</sequence>
<keyword evidence="6 7" id="KW-0472">Membrane</keyword>
<keyword evidence="10" id="KW-1185">Reference proteome</keyword>
<evidence type="ECO:0000313" key="10">
    <source>
        <dbReference type="Proteomes" id="UP000245202"/>
    </source>
</evidence>
<protein>
    <submittedName>
        <fullName evidence="9">ABC transporter permease</fullName>
    </submittedName>
</protein>
<feature type="transmembrane region" description="Helical" evidence="7">
    <location>
        <begin position="200"/>
        <end position="220"/>
    </location>
</feature>
<accession>A0A2R5EJT6</accession>
<dbReference type="Pfam" id="PF00528">
    <property type="entry name" value="BPD_transp_1"/>
    <property type="match status" value="1"/>
</dbReference>
<evidence type="ECO:0000259" key="8">
    <source>
        <dbReference type="PROSITE" id="PS50928"/>
    </source>
</evidence>
<keyword evidence="2 7" id="KW-0813">Transport</keyword>
<proteinExistence type="inferred from homology"/>
<evidence type="ECO:0000256" key="1">
    <source>
        <dbReference type="ARBA" id="ARBA00004651"/>
    </source>
</evidence>
<dbReference type="InterPro" id="IPR035906">
    <property type="entry name" value="MetI-like_sf"/>
</dbReference>
<dbReference type="GO" id="GO:0055085">
    <property type="term" value="P:transmembrane transport"/>
    <property type="evidence" value="ECO:0007669"/>
    <property type="project" value="InterPro"/>
</dbReference>
<dbReference type="InterPro" id="IPR051393">
    <property type="entry name" value="ABC_transporter_permease"/>
</dbReference>
<dbReference type="AlphaFoldDB" id="A0A2R5EJT6"/>
<keyword evidence="3" id="KW-1003">Cell membrane</keyword>
<comment type="similarity">
    <text evidence="7">Belongs to the binding-protein-dependent transport system permease family.</text>
</comment>
<dbReference type="CDD" id="cd06261">
    <property type="entry name" value="TM_PBP2"/>
    <property type="match status" value="1"/>
</dbReference>
<dbReference type="InterPro" id="IPR000515">
    <property type="entry name" value="MetI-like"/>
</dbReference>
<comment type="subcellular location">
    <subcellularLocation>
        <location evidence="1 7">Cell membrane</location>
        <topology evidence="1 7">Multi-pass membrane protein</topology>
    </subcellularLocation>
</comment>
<dbReference type="PANTHER" id="PTHR30193:SF41">
    <property type="entry name" value="DIACETYLCHITOBIOSE UPTAKE SYSTEM PERMEASE PROTEIN NGCF"/>
    <property type="match status" value="1"/>
</dbReference>
<evidence type="ECO:0000313" key="9">
    <source>
        <dbReference type="EMBL" id="GBG05889.1"/>
    </source>
</evidence>
<evidence type="ECO:0000256" key="4">
    <source>
        <dbReference type="ARBA" id="ARBA00022692"/>
    </source>
</evidence>
<keyword evidence="5 7" id="KW-1133">Transmembrane helix</keyword>
<evidence type="ECO:0000256" key="7">
    <source>
        <dbReference type="RuleBase" id="RU363032"/>
    </source>
</evidence>
<evidence type="ECO:0000256" key="3">
    <source>
        <dbReference type="ARBA" id="ARBA00022475"/>
    </source>
</evidence>
<feature type="transmembrane region" description="Helical" evidence="7">
    <location>
        <begin position="142"/>
        <end position="162"/>
    </location>
</feature>
<comment type="caution">
    <text evidence="9">The sequence shown here is derived from an EMBL/GenBank/DDBJ whole genome shotgun (WGS) entry which is preliminary data.</text>
</comment>
<dbReference type="PROSITE" id="PS50928">
    <property type="entry name" value="ABC_TM1"/>
    <property type="match status" value="1"/>
</dbReference>
<dbReference type="Proteomes" id="UP000245202">
    <property type="component" value="Unassembled WGS sequence"/>
</dbReference>
<keyword evidence="4 7" id="KW-0812">Transmembrane</keyword>
<evidence type="ECO:0000256" key="6">
    <source>
        <dbReference type="ARBA" id="ARBA00023136"/>
    </source>
</evidence>
<dbReference type="SUPFAM" id="SSF161098">
    <property type="entry name" value="MetI-like"/>
    <property type="match status" value="1"/>
</dbReference>
<dbReference type="Gene3D" id="1.10.3720.10">
    <property type="entry name" value="MetI-like"/>
    <property type="match status" value="1"/>
</dbReference>
<feature type="domain" description="ABC transmembrane type-1" evidence="8">
    <location>
        <begin position="104"/>
        <end position="321"/>
    </location>
</feature>
<dbReference type="EMBL" id="BDQX01000028">
    <property type="protein sequence ID" value="GBG05889.1"/>
    <property type="molecule type" value="Genomic_DNA"/>
</dbReference>
<dbReference type="GO" id="GO:0005886">
    <property type="term" value="C:plasma membrane"/>
    <property type="evidence" value="ECO:0007669"/>
    <property type="project" value="UniProtKB-SubCell"/>
</dbReference>
<dbReference type="PANTHER" id="PTHR30193">
    <property type="entry name" value="ABC TRANSPORTER PERMEASE PROTEIN"/>
    <property type="match status" value="1"/>
</dbReference>
<reference evidence="9 10" key="1">
    <citation type="submission" date="2017-08" db="EMBL/GenBank/DDBJ databases">
        <title>Substantial Increase in Enzyme Production by Combined Drug-Resistance Mutations in Paenibacillus agaridevorans.</title>
        <authorList>
            <person name="Tanaka Y."/>
            <person name="Funane K."/>
            <person name="Hosaka T."/>
            <person name="Shiwa Y."/>
            <person name="Fujita N."/>
            <person name="Miyazaki T."/>
            <person name="Yoshikawa H."/>
            <person name="Murakami K."/>
            <person name="Kasahara K."/>
            <person name="Inaoka T."/>
            <person name="Hiraga Y."/>
            <person name="Ochi K."/>
        </authorList>
    </citation>
    <scope>NUCLEOTIDE SEQUENCE [LARGE SCALE GENOMIC DNA]</scope>
    <source>
        <strain evidence="9 10">T-3040</strain>
    </source>
</reference>
<organism evidence="9 10">
    <name type="scientific">Paenibacillus agaridevorans</name>
    <dbReference type="NCBI Taxonomy" id="171404"/>
    <lineage>
        <taxon>Bacteria</taxon>
        <taxon>Bacillati</taxon>
        <taxon>Bacillota</taxon>
        <taxon>Bacilli</taxon>
        <taxon>Bacillales</taxon>
        <taxon>Paenibacillaceae</taxon>
        <taxon>Paenibacillus</taxon>
    </lineage>
</organism>
<evidence type="ECO:0000256" key="2">
    <source>
        <dbReference type="ARBA" id="ARBA00022448"/>
    </source>
</evidence>
<evidence type="ECO:0000256" key="5">
    <source>
        <dbReference type="ARBA" id="ARBA00022989"/>
    </source>
</evidence>